<evidence type="ECO:0000259" key="2">
    <source>
        <dbReference type="Pfam" id="PF01266"/>
    </source>
</evidence>
<dbReference type="Gene3D" id="3.30.9.10">
    <property type="entry name" value="D-Amino Acid Oxidase, subunit A, domain 2"/>
    <property type="match status" value="1"/>
</dbReference>
<dbReference type="RefSeq" id="WP_198880612.1">
    <property type="nucleotide sequence ID" value="NZ_JAEKJA010000002.1"/>
</dbReference>
<evidence type="ECO:0000256" key="1">
    <source>
        <dbReference type="ARBA" id="ARBA00023002"/>
    </source>
</evidence>
<dbReference type="InterPro" id="IPR006076">
    <property type="entry name" value="FAD-dep_OxRdtase"/>
</dbReference>
<dbReference type="EMBL" id="JAEKJA010000002">
    <property type="protein sequence ID" value="MBJ3774709.1"/>
    <property type="molecule type" value="Genomic_DNA"/>
</dbReference>
<keyword evidence="4" id="KW-1185">Reference proteome</keyword>
<protein>
    <submittedName>
        <fullName evidence="3">FAD-binding oxidoreductase</fullName>
    </submittedName>
</protein>
<dbReference type="Gene3D" id="3.50.50.60">
    <property type="entry name" value="FAD/NAD(P)-binding domain"/>
    <property type="match status" value="1"/>
</dbReference>
<dbReference type="AlphaFoldDB" id="A0A934IDS6"/>
<reference evidence="3" key="1">
    <citation type="submission" date="2020-12" db="EMBL/GenBank/DDBJ databases">
        <title>Bacterial taxonomy.</title>
        <authorList>
            <person name="Pan X."/>
        </authorList>
    </citation>
    <scope>NUCLEOTIDE SEQUENCE</scope>
    <source>
        <strain evidence="3">B2012</strain>
    </source>
</reference>
<dbReference type="Pfam" id="PF01266">
    <property type="entry name" value="DAO"/>
    <property type="match status" value="1"/>
</dbReference>
<dbReference type="Proteomes" id="UP000609531">
    <property type="component" value="Unassembled WGS sequence"/>
</dbReference>
<name>A0A934IDS6_9HYPH</name>
<dbReference type="PANTHER" id="PTHR13847">
    <property type="entry name" value="SARCOSINE DEHYDROGENASE-RELATED"/>
    <property type="match status" value="1"/>
</dbReference>
<evidence type="ECO:0000313" key="4">
    <source>
        <dbReference type="Proteomes" id="UP000609531"/>
    </source>
</evidence>
<evidence type="ECO:0000313" key="3">
    <source>
        <dbReference type="EMBL" id="MBJ3774709.1"/>
    </source>
</evidence>
<keyword evidence="1" id="KW-0560">Oxidoreductase</keyword>
<feature type="domain" description="FAD dependent oxidoreductase" evidence="2">
    <location>
        <begin position="42"/>
        <end position="394"/>
    </location>
</feature>
<comment type="caution">
    <text evidence="3">The sequence shown here is derived from an EMBL/GenBank/DDBJ whole genome shotgun (WGS) entry which is preliminary data.</text>
</comment>
<organism evidence="3 4">
    <name type="scientific">Acuticoccus mangrovi</name>
    <dbReference type="NCBI Taxonomy" id="2796142"/>
    <lineage>
        <taxon>Bacteria</taxon>
        <taxon>Pseudomonadati</taxon>
        <taxon>Pseudomonadota</taxon>
        <taxon>Alphaproteobacteria</taxon>
        <taxon>Hyphomicrobiales</taxon>
        <taxon>Amorphaceae</taxon>
        <taxon>Acuticoccus</taxon>
    </lineage>
</organism>
<dbReference type="PANTHER" id="PTHR13847:SF281">
    <property type="entry name" value="FAD DEPENDENT OXIDOREDUCTASE DOMAIN-CONTAINING PROTEIN"/>
    <property type="match status" value="1"/>
</dbReference>
<dbReference type="InterPro" id="IPR036188">
    <property type="entry name" value="FAD/NAD-bd_sf"/>
</dbReference>
<sequence length="444" mass="47705">MMNRVLGRPPRPDKALAGVHWAAQSREPHVPRPTLDDDLDVDIAVVGGGFSGLSIARAAAATGARVAVFEAGRIGNGASGRNAGFAVPHFAGAIRVSDVVRWLGKKKGEALATLVTEGPSRVMETVRRYQIACDAEQNGWIQPAHSNDSLAKIRAAYEDWRAFGAPVDWLDGEGIRAAIGSTTYVGGWQRANGATVNPTALVRGIARAAANEGVLLFEESPASHVAQEEGGRPILTVNGHRVRARRLALATNGYTEPLVGKEARALVPIQLFHTMTEPLSEEMRGWLLPGRACFTDIRKSGGFGRYDRDGRLLSGGLVFAPSATRRTGERHAYRRMRDIFPNIGHPPLVAYWTGWCAATDNHIPRIQRLGPNIFSLAGYATRGVCLSQMTGAALGAVMGEGAALDDLPLEVHEGPAVIPWHRLKAAGAQLIFPWLSAMDRMGFS</sequence>
<accession>A0A934IDS6</accession>
<gene>
    <name evidence="3" type="ORF">JCR33_03370</name>
</gene>
<dbReference type="GO" id="GO:0016491">
    <property type="term" value="F:oxidoreductase activity"/>
    <property type="evidence" value="ECO:0007669"/>
    <property type="project" value="UniProtKB-KW"/>
</dbReference>
<proteinExistence type="predicted"/>
<dbReference type="SUPFAM" id="SSF51905">
    <property type="entry name" value="FAD/NAD(P)-binding domain"/>
    <property type="match status" value="1"/>
</dbReference>
<dbReference type="GO" id="GO:0005737">
    <property type="term" value="C:cytoplasm"/>
    <property type="evidence" value="ECO:0007669"/>
    <property type="project" value="TreeGrafter"/>
</dbReference>